<evidence type="ECO:0000313" key="1">
    <source>
        <dbReference type="EMBL" id="KAG2427572.1"/>
    </source>
</evidence>
<organism evidence="1 2">
    <name type="scientific">Chlamydomonas incerta</name>
    <dbReference type="NCBI Taxonomy" id="51695"/>
    <lineage>
        <taxon>Eukaryota</taxon>
        <taxon>Viridiplantae</taxon>
        <taxon>Chlorophyta</taxon>
        <taxon>core chlorophytes</taxon>
        <taxon>Chlorophyceae</taxon>
        <taxon>CS clade</taxon>
        <taxon>Chlamydomonadales</taxon>
        <taxon>Chlamydomonadaceae</taxon>
        <taxon>Chlamydomonas</taxon>
    </lineage>
</organism>
<evidence type="ECO:0000313" key="2">
    <source>
        <dbReference type="Proteomes" id="UP000650467"/>
    </source>
</evidence>
<proteinExistence type="predicted"/>
<name>A0A835VSG3_CHLIN</name>
<gene>
    <name evidence="1" type="ORF">HXX76_012226</name>
</gene>
<reference evidence="1" key="1">
    <citation type="journal article" date="2020" name="bioRxiv">
        <title>Comparative genomics of Chlamydomonas.</title>
        <authorList>
            <person name="Craig R.J."/>
            <person name="Hasan A.R."/>
            <person name="Ness R.W."/>
            <person name="Keightley P.D."/>
        </authorList>
    </citation>
    <scope>NUCLEOTIDE SEQUENCE</scope>
    <source>
        <strain evidence="1">SAG 7.73</strain>
    </source>
</reference>
<dbReference type="AlphaFoldDB" id="A0A835VSG3"/>
<dbReference type="Proteomes" id="UP000650467">
    <property type="component" value="Unassembled WGS sequence"/>
</dbReference>
<comment type="caution">
    <text evidence="1">The sequence shown here is derived from an EMBL/GenBank/DDBJ whole genome shotgun (WGS) entry which is preliminary data.</text>
</comment>
<protein>
    <submittedName>
        <fullName evidence="1">Uncharacterized protein</fullName>
    </submittedName>
</protein>
<keyword evidence="2" id="KW-1185">Reference proteome</keyword>
<sequence>MDWTQAADIERWTSSSSRRVNSMSISVKFRIAEFEQRQRYAAAAWSPPRSTQTVGAHETRAIGLSGVQLFANRSACADAQVQTASIRWAGSMSSSCGWRGFIVRNQFG</sequence>
<accession>A0A835VSG3</accession>
<dbReference type="EMBL" id="JAEHOC010000039">
    <property type="protein sequence ID" value="KAG2427572.1"/>
    <property type="molecule type" value="Genomic_DNA"/>
</dbReference>